<dbReference type="InterPro" id="IPR045500">
    <property type="entry name" value="DUF6491"/>
</dbReference>
<dbReference type="OrthoDB" id="7391925at2"/>
<name>A0A2S4HIF5_9GAMM</name>
<evidence type="ECO:0008006" key="4">
    <source>
        <dbReference type="Google" id="ProtNLM"/>
    </source>
</evidence>
<protein>
    <recommendedName>
        <fullName evidence="4">KTSC domain-containing protein</fullName>
    </recommendedName>
</protein>
<comment type="caution">
    <text evidence="2">The sequence shown here is derived from an EMBL/GenBank/DDBJ whole genome shotgun (WGS) entry which is preliminary data.</text>
</comment>
<accession>A0A2S4HIF5</accession>
<gene>
    <name evidence="2" type="ORF">C0068_05715</name>
</gene>
<reference evidence="2" key="1">
    <citation type="submission" date="2018-01" db="EMBL/GenBank/DDBJ databases">
        <authorList>
            <person name="Yu X.-D."/>
        </authorList>
    </citation>
    <scope>NUCLEOTIDE SEQUENCE</scope>
    <source>
        <strain evidence="2">ZX-21</strain>
    </source>
</reference>
<feature type="signal peptide" evidence="1">
    <location>
        <begin position="1"/>
        <end position="21"/>
    </location>
</feature>
<organism evidence="2 3">
    <name type="scientific">Zhongshania marina</name>
    <dbReference type="NCBI Taxonomy" id="2304603"/>
    <lineage>
        <taxon>Bacteria</taxon>
        <taxon>Pseudomonadati</taxon>
        <taxon>Pseudomonadota</taxon>
        <taxon>Gammaproteobacteria</taxon>
        <taxon>Cellvibrionales</taxon>
        <taxon>Spongiibacteraceae</taxon>
        <taxon>Zhongshania</taxon>
    </lineage>
</organism>
<dbReference type="Pfam" id="PF20101">
    <property type="entry name" value="DUF6491"/>
    <property type="match status" value="1"/>
</dbReference>
<dbReference type="EMBL" id="PQGG01000012">
    <property type="protein sequence ID" value="POP53768.1"/>
    <property type="molecule type" value="Genomic_DNA"/>
</dbReference>
<evidence type="ECO:0000313" key="3">
    <source>
        <dbReference type="Proteomes" id="UP000237222"/>
    </source>
</evidence>
<evidence type="ECO:0000313" key="2">
    <source>
        <dbReference type="EMBL" id="POP53768.1"/>
    </source>
</evidence>
<proteinExistence type="predicted"/>
<sequence length="137" mass="15490">MKIPLLISLVLSLCFTALTHADETQENPYRQLVSGEPERCVNLRRIERMDVVDKRSILFYMNGKEIYLNDLPHSCNGLSRHRTVMYRTSLSELCNVDVITVLNSVGSGFLPGASCGLGHFYPISKESAEKIKQQSRE</sequence>
<dbReference type="RefSeq" id="WP_103683527.1">
    <property type="nucleotide sequence ID" value="NZ_PQGG01000012.1"/>
</dbReference>
<feature type="chain" id="PRO_5015646821" description="KTSC domain-containing protein" evidence="1">
    <location>
        <begin position="22"/>
        <end position="137"/>
    </location>
</feature>
<keyword evidence="1" id="KW-0732">Signal</keyword>
<dbReference type="Proteomes" id="UP000237222">
    <property type="component" value="Unassembled WGS sequence"/>
</dbReference>
<evidence type="ECO:0000256" key="1">
    <source>
        <dbReference type="SAM" id="SignalP"/>
    </source>
</evidence>
<dbReference type="AlphaFoldDB" id="A0A2S4HIF5"/>